<name>A0AAE1DYB8_9GAST</name>
<dbReference type="Proteomes" id="UP001283361">
    <property type="component" value="Unassembled WGS sequence"/>
</dbReference>
<organism evidence="1 2">
    <name type="scientific">Elysia crispata</name>
    <name type="common">lettuce slug</name>
    <dbReference type="NCBI Taxonomy" id="231223"/>
    <lineage>
        <taxon>Eukaryota</taxon>
        <taxon>Metazoa</taxon>
        <taxon>Spiralia</taxon>
        <taxon>Lophotrochozoa</taxon>
        <taxon>Mollusca</taxon>
        <taxon>Gastropoda</taxon>
        <taxon>Heterobranchia</taxon>
        <taxon>Euthyneura</taxon>
        <taxon>Panpulmonata</taxon>
        <taxon>Sacoglossa</taxon>
        <taxon>Placobranchoidea</taxon>
        <taxon>Plakobranchidae</taxon>
        <taxon>Elysia</taxon>
    </lineage>
</organism>
<keyword evidence="2" id="KW-1185">Reference proteome</keyword>
<gene>
    <name evidence="1" type="ORF">RRG08_025775</name>
</gene>
<dbReference type="AlphaFoldDB" id="A0AAE1DYB8"/>
<sequence length="116" mass="13508">MQLALVDGKNHILLFMYEGFQVHSLRKMMNASEYYMYDRLTSPSTQRPCDQASLVFLDMKANISSSQSTRVTRPDRNTETIFRSPIPICYTAGLQVFTFYRTMKRFCTLSVRGKEK</sequence>
<dbReference type="EMBL" id="JAWDGP010001864">
    <property type="protein sequence ID" value="KAK3787514.1"/>
    <property type="molecule type" value="Genomic_DNA"/>
</dbReference>
<accession>A0AAE1DYB8</accession>
<comment type="caution">
    <text evidence="1">The sequence shown here is derived from an EMBL/GenBank/DDBJ whole genome shotgun (WGS) entry which is preliminary data.</text>
</comment>
<evidence type="ECO:0000313" key="2">
    <source>
        <dbReference type="Proteomes" id="UP001283361"/>
    </source>
</evidence>
<evidence type="ECO:0000313" key="1">
    <source>
        <dbReference type="EMBL" id="KAK3787514.1"/>
    </source>
</evidence>
<proteinExistence type="predicted"/>
<protein>
    <submittedName>
        <fullName evidence="1">Uncharacterized protein</fullName>
    </submittedName>
</protein>
<reference evidence="1" key="1">
    <citation type="journal article" date="2023" name="G3 (Bethesda)">
        <title>A reference genome for the long-term kleptoplast-retaining sea slug Elysia crispata morphotype clarki.</title>
        <authorList>
            <person name="Eastman K.E."/>
            <person name="Pendleton A.L."/>
            <person name="Shaikh M.A."/>
            <person name="Suttiyut T."/>
            <person name="Ogas R."/>
            <person name="Tomko P."/>
            <person name="Gavelis G."/>
            <person name="Widhalm J.R."/>
            <person name="Wisecaver J.H."/>
        </authorList>
    </citation>
    <scope>NUCLEOTIDE SEQUENCE</scope>
    <source>
        <strain evidence="1">ECLA1</strain>
    </source>
</reference>